<accession>A0A667XHN4</accession>
<reference evidence="1" key="3">
    <citation type="submission" date="2025-09" db="UniProtKB">
        <authorList>
            <consortium name="Ensembl"/>
        </authorList>
    </citation>
    <scope>IDENTIFICATION</scope>
</reference>
<reference evidence="1" key="1">
    <citation type="submission" date="2019-06" db="EMBL/GenBank/DDBJ databases">
        <authorList>
            <consortium name="Wellcome Sanger Institute Data Sharing"/>
        </authorList>
    </citation>
    <scope>NUCLEOTIDE SEQUENCE [LARGE SCALE GENOMIC DNA]</scope>
</reference>
<sequence>MGCVDLIEPVVGINAFSMFMTYPLLQQYVHRRLWMQLSGSPFPTDWNNIHCADNLTLIHAVRKRPKRVKCYLF</sequence>
<keyword evidence="2" id="KW-1185">Reference proteome</keyword>
<organism evidence="1 2">
    <name type="scientific">Myripristis murdjan</name>
    <name type="common">pinecone soldierfish</name>
    <dbReference type="NCBI Taxonomy" id="586833"/>
    <lineage>
        <taxon>Eukaryota</taxon>
        <taxon>Metazoa</taxon>
        <taxon>Chordata</taxon>
        <taxon>Craniata</taxon>
        <taxon>Vertebrata</taxon>
        <taxon>Euteleostomi</taxon>
        <taxon>Actinopterygii</taxon>
        <taxon>Neopterygii</taxon>
        <taxon>Teleostei</taxon>
        <taxon>Neoteleostei</taxon>
        <taxon>Acanthomorphata</taxon>
        <taxon>Holocentriformes</taxon>
        <taxon>Holocentridae</taxon>
        <taxon>Myripristis</taxon>
    </lineage>
</organism>
<name>A0A667XHN4_9TELE</name>
<protein>
    <submittedName>
        <fullName evidence="1">Uncharacterized protein</fullName>
    </submittedName>
</protein>
<dbReference type="InParanoid" id="A0A667XHN4"/>
<evidence type="ECO:0000313" key="2">
    <source>
        <dbReference type="Proteomes" id="UP000472263"/>
    </source>
</evidence>
<evidence type="ECO:0000313" key="1">
    <source>
        <dbReference type="Ensembl" id="ENSMMDP00005013653.1"/>
    </source>
</evidence>
<proteinExistence type="predicted"/>
<dbReference type="AlphaFoldDB" id="A0A667XHN4"/>
<dbReference type="GeneTree" id="ENSGT00970000197619"/>
<dbReference type="Ensembl" id="ENSMMDT00005014047.1">
    <property type="protein sequence ID" value="ENSMMDP00005013653.1"/>
    <property type="gene ID" value="ENSMMDG00005007076.1"/>
</dbReference>
<reference evidence="1" key="2">
    <citation type="submission" date="2025-08" db="UniProtKB">
        <authorList>
            <consortium name="Ensembl"/>
        </authorList>
    </citation>
    <scope>IDENTIFICATION</scope>
</reference>
<dbReference type="Proteomes" id="UP000472263">
    <property type="component" value="Chromosome 14"/>
</dbReference>